<reference evidence="2" key="1">
    <citation type="submission" date="2020-11" db="EMBL/GenBank/DDBJ databases">
        <authorList>
            <person name="Tran Van P."/>
        </authorList>
    </citation>
    <scope>NUCLEOTIDE SEQUENCE</scope>
</reference>
<dbReference type="PANTHER" id="PTHR13030:SF8">
    <property type="entry name" value="ADP-RIBOSE PYROPHOSPHATASE, MITOCHONDRIAL"/>
    <property type="match status" value="1"/>
</dbReference>
<dbReference type="Proteomes" id="UP000677054">
    <property type="component" value="Unassembled WGS sequence"/>
</dbReference>
<accession>A0A7R9A087</accession>
<feature type="compositionally biased region" description="Basic and acidic residues" evidence="1">
    <location>
        <begin position="14"/>
        <end position="24"/>
    </location>
</feature>
<dbReference type="Pfam" id="PF25969">
    <property type="entry name" value="NUDT9_N"/>
    <property type="match status" value="1"/>
</dbReference>
<name>A0A7R9A087_9CRUS</name>
<keyword evidence="3" id="KW-1185">Reference proteome</keyword>
<dbReference type="InterPro" id="IPR039989">
    <property type="entry name" value="NUDT9"/>
</dbReference>
<feature type="non-terminal residue" evidence="2">
    <location>
        <position position="1"/>
    </location>
</feature>
<sequence>EEDPDPDSSPTVVRRQEVPDDKVGWDVPWPAYDPPAYTSPHLAKQSWADPDIESVRKIFPGFHPTWNVIDGTVDRRSTFTEYLVVDDTPRYVAGGSSWFPLRFEPTRSRKNLGITQTFA</sequence>
<dbReference type="AlphaFoldDB" id="A0A7R9A087"/>
<evidence type="ECO:0000313" key="2">
    <source>
        <dbReference type="EMBL" id="CAD7243388.1"/>
    </source>
</evidence>
<dbReference type="EMBL" id="CAJPEV010000422">
    <property type="protein sequence ID" value="CAG0885112.1"/>
    <property type="molecule type" value="Genomic_DNA"/>
</dbReference>
<dbReference type="EMBL" id="LR899939">
    <property type="protein sequence ID" value="CAD7243388.1"/>
    <property type="molecule type" value="Genomic_DNA"/>
</dbReference>
<dbReference type="GO" id="GO:0047631">
    <property type="term" value="F:ADP-ribose diphosphatase activity"/>
    <property type="evidence" value="ECO:0007669"/>
    <property type="project" value="InterPro"/>
</dbReference>
<evidence type="ECO:0000256" key="1">
    <source>
        <dbReference type="SAM" id="MobiDB-lite"/>
    </source>
</evidence>
<dbReference type="PANTHER" id="PTHR13030">
    <property type="entry name" value="NUDIX HYDROLASE"/>
    <property type="match status" value="1"/>
</dbReference>
<organism evidence="2">
    <name type="scientific">Darwinula stevensoni</name>
    <dbReference type="NCBI Taxonomy" id="69355"/>
    <lineage>
        <taxon>Eukaryota</taxon>
        <taxon>Metazoa</taxon>
        <taxon>Ecdysozoa</taxon>
        <taxon>Arthropoda</taxon>
        <taxon>Crustacea</taxon>
        <taxon>Oligostraca</taxon>
        <taxon>Ostracoda</taxon>
        <taxon>Podocopa</taxon>
        <taxon>Podocopida</taxon>
        <taxon>Darwinulocopina</taxon>
        <taxon>Darwinuloidea</taxon>
        <taxon>Darwinulidae</taxon>
        <taxon>Darwinula</taxon>
    </lineage>
</organism>
<dbReference type="InterPro" id="IPR015797">
    <property type="entry name" value="NUDIX_hydrolase-like_dom_sf"/>
</dbReference>
<proteinExistence type="predicted"/>
<dbReference type="SUPFAM" id="SSF55811">
    <property type="entry name" value="Nudix"/>
    <property type="match status" value="1"/>
</dbReference>
<feature type="region of interest" description="Disordered" evidence="1">
    <location>
        <begin position="1"/>
        <end position="25"/>
    </location>
</feature>
<evidence type="ECO:0000313" key="3">
    <source>
        <dbReference type="Proteomes" id="UP000677054"/>
    </source>
</evidence>
<protein>
    <submittedName>
        <fullName evidence="2">Uncharacterized protein</fullName>
    </submittedName>
</protein>
<gene>
    <name evidence="2" type="ORF">DSTB1V02_LOCUS3312</name>
</gene>
<dbReference type="OrthoDB" id="9972248at2759"/>